<name>A0A8D8CTV6_CULPI</name>
<feature type="compositionally biased region" description="Basic and acidic residues" evidence="1">
    <location>
        <begin position="1"/>
        <end position="16"/>
    </location>
</feature>
<organism evidence="2">
    <name type="scientific">Culex pipiens</name>
    <name type="common">House mosquito</name>
    <dbReference type="NCBI Taxonomy" id="7175"/>
    <lineage>
        <taxon>Eukaryota</taxon>
        <taxon>Metazoa</taxon>
        <taxon>Ecdysozoa</taxon>
        <taxon>Arthropoda</taxon>
        <taxon>Hexapoda</taxon>
        <taxon>Insecta</taxon>
        <taxon>Pterygota</taxon>
        <taxon>Neoptera</taxon>
        <taxon>Endopterygota</taxon>
        <taxon>Diptera</taxon>
        <taxon>Nematocera</taxon>
        <taxon>Culicoidea</taxon>
        <taxon>Culicidae</taxon>
        <taxon>Culicinae</taxon>
        <taxon>Culicini</taxon>
        <taxon>Culex</taxon>
        <taxon>Culex</taxon>
    </lineage>
</organism>
<evidence type="ECO:0000256" key="1">
    <source>
        <dbReference type="SAM" id="MobiDB-lite"/>
    </source>
</evidence>
<dbReference type="AlphaFoldDB" id="A0A8D8CTV6"/>
<dbReference type="EMBL" id="HBUE01225229">
    <property type="protein sequence ID" value="CAG6541731.1"/>
    <property type="molecule type" value="Transcribed_RNA"/>
</dbReference>
<dbReference type="EMBL" id="HBUE01140113">
    <property type="protein sequence ID" value="CAG6500377.1"/>
    <property type="molecule type" value="Transcribed_RNA"/>
</dbReference>
<protein>
    <submittedName>
        <fullName evidence="2">(northern house mosquito) hypothetical protein</fullName>
    </submittedName>
</protein>
<dbReference type="EMBL" id="HBUE01140112">
    <property type="protein sequence ID" value="CAG6500375.1"/>
    <property type="molecule type" value="Transcribed_RNA"/>
</dbReference>
<sequence>MSRQEHHTSRRQEIRRTNAILPPGCGLSLETPLQGSQRKHQDPAGQPQVEGNHRRRRARSLPHHAPVPVPNVRYPVPTTLLDRHPRLHQHQRQQNAVQVRGNLRTDPTGNHHHAYADPRRQPGHHLRPNPAGRPGHRAAAPHLSGV</sequence>
<accession>A0A8D8CTV6</accession>
<dbReference type="EMBL" id="HBUE01331944">
    <property type="protein sequence ID" value="CAG6593802.1"/>
    <property type="molecule type" value="Transcribed_RNA"/>
</dbReference>
<dbReference type="EMBL" id="HBUE01331945">
    <property type="protein sequence ID" value="CAG6593804.1"/>
    <property type="molecule type" value="Transcribed_RNA"/>
</dbReference>
<feature type="region of interest" description="Disordered" evidence="1">
    <location>
        <begin position="1"/>
        <end position="146"/>
    </location>
</feature>
<dbReference type="EMBL" id="HBUE01140114">
    <property type="protein sequence ID" value="CAG6500379.1"/>
    <property type="molecule type" value="Transcribed_RNA"/>
</dbReference>
<feature type="compositionally biased region" description="Basic residues" evidence="1">
    <location>
        <begin position="53"/>
        <end position="62"/>
    </location>
</feature>
<feature type="compositionally biased region" description="Low complexity" evidence="1">
    <location>
        <begin position="128"/>
        <end position="146"/>
    </location>
</feature>
<proteinExistence type="predicted"/>
<reference evidence="2" key="1">
    <citation type="submission" date="2021-05" db="EMBL/GenBank/DDBJ databases">
        <authorList>
            <person name="Alioto T."/>
            <person name="Alioto T."/>
            <person name="Gomez Garrido J."/>
        </authorList>
    </citation>
    <scope>NUCLEOTIDE SEQUENCE</scope>
</reference>
<dbReference type="EMBL" id="HBUE01225228">
    <property type="protein sequence ID" value="CAG6541729.1"/>
    <property type="molecule type" value="Transcribed_RNA"/>
</dbReference>
<evidence type="ECO:0000313" key="2">
    <source>
        <dbReference type="EMBL" id="CAG6500379.1"/>
    </source>
</evidence>